<reference evidence="3" key="1">
    <citation type="journal article" date="2010" name="Science">
        <title>Plasticity of animal genome architecture unmasked by rapid evolution of a pelagic tunicate.</title>
        <authorList>
            <person name="Denoeud F."/>
            <person name="Henriet S."/>
            <person name="Mungpakdee S."/>
            <person name="Aury J.M."/>
            <person name="Da Silva C."/>
            <person name="Brinkmann H."/>
            <person name="Mikhaleva J."/>
            <person name="Olsen L.C."/>
            <person name="Jubin C."/>
            <person name="Canestro C."/>
            <person name="Bouquet J.M."/>
            <person name="Danks G."/>
            <person name="Poulain J."/>
            <person name="Campsteijn C."/>
            <person name="Adamski M."/>
            <person name="Cross I."/>
            <person name="Yadetie F."/>
            <person name="Muffato M."/>
            <person name="Louis A."/>
            <person name="Butcher S."/>
            <person name="Tsagkogeorga G."/>
            <person name="Konrad A."/>
            <person name="Singh S."/>
            <person name="Jensen M.F."/>
            <person name="Cong E.H."/>
            <person name="Eikeseth-Otteraa H."/>
            <person name="Noel B."/>
            <person name="Anthouard V."/>
            <person name="Porcel B.M."/>
            <person name="Kachouri-Lafond R."/>
            <person name="Nishino A."/>
            <person name="Ugolini M."/>
            <person name="Chourrout P."/>
            <person name="Nishida H."/>
            <person name="Aasland R."/>
            <person name="Huzurbazar S."/>
            <person name="Westhof E."/>
            <person name="Delsuc F."/>
            <person name="Lehrach H."/>
            <person name="Reinhardt R."/>
            <person name="Weissenbach J."/>
            <person name="Roy S.W."/>
            <person name="Artiguenave F."/>
            <person name="Postlethwait J.H."/>
            <person name="Manak J.R."/>
            <person name="Thompson E.M."/>
            <person name="Jaillon O."/>
            <person name="Du Pasquier L."/>
            <person name="Boudinot P."/>
            <person name="Liberles D.A."/>
            <person name="Volff J.N."/>
            <person name="Philippe H."/>
            <person name="Lenhard B."/>
            <person name="Roest Crollius H."/>
            <person name="Wincker P."/>
            <person name="Chourrout D."/>
        </authorList>
    </citation>
    <scope>NUCLEOTIDE SEQUENCE [LARGE SCALE GENOMIC DNA]</scope>
</reference>
<dbReference type="GO" id="GO:0015485">
    <property type="term" value="F:cholesterol binding"/>
    <property type="evidence" value="ECO:0007669"/>
    <property type="project" value="TreeGrafter"/>
</dbReference>
<dbReference type="GO" id="GO:0042632">
    <property type="term" value="P:cholesterol homeostasis"/>
    <property type="evidence" value="ECO:0007669"/>
    <property type="project" value="TreeGrafter"/>
</dbReference>
<dbReference type="Proteomes" id="UP000011014">
    <property type="component" value="Unassembled WGS sequence"/>
</dbReference>
<dbReference type="GO" id="GO:0005886">
    <property type="term" value="C:plasma membrane"/>
    <property type="evidence" value="ECO:0007669"/>
    <property type="project" value="TreeGrafter"/>
</dbReference>
<dbReference type="AlphaFoldDB" id="E4YMZ6"/>
<gene>
    <name evidence="3" type="ORF">GSOID_T00029895001</name>
</gene>
<feature type="transmembrane region" description="Helical" evidence="2">
    <location>
        <begin position="85"/>
        <end position="108"/>
    </location>
</feature>
<dbReference type="Gene3D" id="1.20.1640.10">
    <property type="entry name" value="Multidrug efflux transporter AcrB transmembrane domain"/>
    <property type="match status" value="1"/>
</dbReference>
<keyword evidence="2" id="KW-0812">Transmembrane</keyword>
<dbReference type="GO" id="GO:0015918">
    <property type="term" value="P:sterol transport"/>
    <property type="evidence" value="ECO:0007669"/>
    <property type="project" value="TreeGrafter"/>
</dbReference>
<feature type="transmembrane region" description="Helical" evidence="2">
    <location>
        <begin position="50"/>
        <end position="73"/>
    </location>
</feature>
<sequence length="169" mass="18488">MNALTLIITPGLDLISAAGLSVEFCGHTVRTFALTTEGTRKDRTIQTMSVMGPSVLLGVALTNLPGIVCLNWANAQLIEIFFFRMNFVMTLLGIAHGLILLPVILAYFGPNANKMKIYEEQQKAIDELGRTRSETKTDKKTDSMKMKAKGSTKITPTGPEYGDLEESAF</sequence>
<dbReference type="PANTHER" id="PTHR45727:SF3">
    <property type="entry name" value="NPC1-LIKE INTRACELLULAR CHOLESTEROL TRANSPORTER 1"/>
    <property type="match status" value="1"/>
</dbReference>
<dbReference type="GO" id="GO:0030299">
    <property type="term" value="P:intestinal cholesterol absorption"/>
    <property type="evidence" value="ECO:0007669"/>
    <property type="project" value="TreeGrafter"/>
</dbReference>
<evidence type="ECO:0000256" key="2">
    <source>
        <dbReference type="SAM" id="Phobius"/>
    </source>
</evidence>
<dbReference type="PANTHER" id="PTHR45727">
    <property type="entry name" value="NPC INTRACELLULAR CHOLESTEROL TRANSPORTER 1"/>
    <property type="match status" value="1"/>
</dbReference>
<keyword evidence="2" id="KW-1133">Transmembrane helix</keyword>
<proteinExistence type="predicted"/>
<feature type="compositionally biased region" description="Basic and acidic residues" evidence="1">
    <location>
        <begin position="128"/>
        <end position="145"/>
    </location>
</feature>
<feature type="region of interest" description="Disordered" evidence="1">
    <location>
        <begin position="128"/>
        <end position="169"/>
    </location>
</feature>
<accession>E4YMZ6</accession>
<name>E4YMZ6_OIKDI</name>
<evidence type="ECO:0000256" key="1">
    <source>
        <dbReference type="SAM" id="MobiDB-lite"/>
    </source>
</evidence>
<protein>
    <submittedName>
        <fullName evidence="3">Uncharacterized protein</fullName>
    </submittedName>
</protein>
<organism evidence="3">
    <name type="scientific">Oikopleura dioica</name>
    <name type="common">Tunicate</name>
    <dbReference type="NCBI Taxonomy" id="34765"/>
    <lineage>
        <taxon>Eukaryota</taxon>
        <taxon>Metazoa</taxon>
        <taxon>Chordata</taxon>
        <taxon>Tunicata</taxon>
        <taxon>Appendicularia</taxon>
        <taxon>Copelata</taxon>
        <taxon>Oikopleuridae</taxon>
        <taxon>Oikopleura</taxon>
    </lineage>
</organism>
<keyword evidence="2" id="KW-0472">Membrane</keyword>
<dbReference type="EMBL" id="FN654853">
    <property type="protein sequence ID" value="CBY36855.1"/>
    <property type="molecule type" value="Genomic_DNA"/>
</dbReference>
<evidence type="ECO:0000313" key="3">
    <source>
        <dbReference type="EMBL" id="CBY36855.1"/>
    </source>
</evidence>